<dbReference type="EC" id="2.7.7.49" evidence="1"/>
<evidence type="ECO:0000259" key="9">
    <source>
        <dbReference type="PROSITE" id="PS50878"/>
    </source>
</evidence>
<feature type="region of interest" description="Disordered" evidence="8">
    <location>
        <begin position="317"/>
        <end position="384"/>
    </location>
</feature>
<feature type="domain" description="Reverse transcriptase" evidence="9">
    <location>
        <begin position="1"/>
        <end position="68"/>
    </location>
</feature>
<dbReference type="GO" id="GO:0015074">
    <property type="term" value="P:DNA integration"/>
    <property type="evidence" value="ECO:0007669"/>
    <property type="project" value="InterPro"/>
</dbReference>
<keyword evidence="4" id="KW-0540">Nuclease</keyword>
<dbReference type="GO" id="GO:0016787">
    <property type="term" value="F:hydrolase activity"/>
    <property type="evidence" value="ECO:0007669"/>
    <property type="project" value="UniProtKB-KW"/>
</dbReference>
<feature type="compositionally biased region" description="Low complexity" evidence="8">
    <location>
        <begin position="785"/>
        <end position="797"/>
    </location>
</feature>
<dbReference type="Gene3D" id="3.10.20.370">
    <property type="match status" value="1"/>
</dbReference>
<dbReference type="FunFam" id="3.10.20.370:FF:000001">
    <property type="entry name" value="Retrovirus-related Pol polyprotein from transposon 17.6-like protein"/>
    <property type="match status" value="1"/>
</dbReference>
<dbReference type="SUPFAM" id="SSF56672">
    <property type="entry name" value="DNA/RNA polymerases"/>
    <property type="match status" value="1"/>
</dbReference>
<dbReference type="GO" id="GO:0004519">
    <property type="term" value="F:endonuclease activity"/>
    <property type="evidence" value="ECO:0007669"/>
    <property type="project" value="UniProtKB-KW"/>
</dbReference>
<dbReference type="Pfam" id="PF00078">
    <property type="entry name" value="RVT_1"/>
    <property type="match status" value="1"/>
</dbReference>
<dbReference type="InterPro" id="IPR043502">
    <property type="entry name" value="DNA/RNA_pol_sf"/>
</dbReference>
<dbReference type="InterPro" id="IPR041373">
    <property type="entry name" value="RT_RNaseH"/>
</dbReference>
<dbReference type="Gene3D" id="3.30.420.10">
    <property type="entry name" value="Ribonuclease H-like superfamily/Ribonuclease H"/>
    <property type="match status" value="1"/>
</dbReference>
<keyword evidence="6" id="KW-0378">Hydrolase</keyword>
<dbReference type="GO" id="GO:0003676">
    <property type="term" value="F:nucleic acid binding"/>
    <property type="evidence" value="ECO:0007669"/>
    <property type="project" value="InterPro"/>
</dbReference>
<gene>
    <name evidence="11" type="ORF">QE152_g39659</name>
</gene>
<keyword evidence="5" id="KW-0255">Endonuclease</keyword>
<dbReference type="InterPro" id="IPR041588">
    <property type="entry name" value="Integrase_H2C2"/>
</dbReference>
<dbReference type="PANTHER" id="PTHR37984:SF5">
    <property type="entry name" value="PROTEIN NYNRIN-LIKE"/>
    <property type="match status" value="1"/>
</dbReference>
<dbReference type="PANTHER" id="PTHR37984">
    <property type="entry name" value="PROTEIN CBG26694"/>
    <property type="match status" value="1"/>
</dbReference>
<keyword evidence="12" id="KW-1185">Reference proteome</keyword>
<dbReference type="Gene3D" id="3.30.70.270">
    <property type="match status" value="2"/>
</dbReference>
<dbReference type="InterPro" id="IPR050951">
    <property type="entry name" value="Retrovirus_Pol_polyprotein"/>
</dbReference>
<comment type="caution">
    <text evidence="11">The sequence shown here is derived from an EMBL/GenBank/DDBJ whole genome shotgun (WGS) entry which is preliminary data.</text>
</comment>
<dbReference type="FunFam" id="1.10.340.70:FF:000001">
    <property type="entry name" value="Retrovirus-related Pol polyprotein from transposon gypsy-like Protein"/>
    <property type="match status" value="1"/>
</dbReference>
<dbReference type="FunFam" id="3.30.70.270:FF:000020">
    <property type="entry name" value="Transposon Tf2-6 polyprotein-like Protein"/>
    <property type="match status" value="1"/>
</dbReference>
<dbReference type="CDD" id="cd09274">
    <property type="entry name" value="RNase_HI_RT_Ty3"/>
    <property type="match status" value="1"/>
</dbReference>
<keyword evidence="2" id="KW-0808">Transferase</keyword>
<dbReference type="InterPro" id="IPR000477">
    <property type="entry name" value="RT_dom"/>
</dbReference>
<name>A0AAW1HTN5_POPJA</name>
<evidence type="ECO:0000256" key="5">
    <source>
        <dbReference type="ARBA" id="ARBA00022759"/>
    </source>
</evidence>
<dbReference type="InterPro" id="IPR036397">
    <property type="entry name" value="RNaseH_sf"/>
</dbReference>
<sequence>MVQEVLVGHVNHFAIAYLDDIIIYSRTPEEHRRHLRLVFERLSQHGLRLNLNKCKFASNSLDYLGHVVTSTGNHPQTAHVTAITNAEVPRSRKGLRQFLGTVNWLRDYIQGCSELLAPLTDLLTTRTPFRWTLEAERAFSAIKEIASKPLFLHRPHPQYPYILQTDASAIGGAAVLYQEVQGERRIVSYASVRFNRTEQRYHINEQECLAVVWAIKRYRPYLEDRPFTLRTDSKALTWLQQFREARSKLMRWSLLLQEFQYSVEHIPGRENQLPDALSRNPGSDLTTEDLQETELATLRLHTPTGPKRTTFATLRLHTPTGPKRTASLPPHGRRAPTPCNPGRPAGGPAYPAPGRPAGGPAYPAPGGDGSLHSRSRRIQDAQREDPHIQRLVEMAAYIPGPGETHIPGPGETQPWIFEEGLLKHQVGERRAIVVPPAARPQVIQRHHDHYTAGHPGIEETTRAIKQRYFWPGMQPEITDHVRCCRICNAYKRGAHQTPAPLRPHAPAGPFEVISVDVVGPMTVTRSGNRFAIVAQDLYSRWTEAKAVKKATATATVEFLEEIFQRFGYPRAILSDNGPQFTSIVWEAALRKWQSLHWTTPIYHPRANPVERRNQELKKGLRIQLEGQTPDRWDGKLNNVLFNLRCRQNAATGYTPAKALFGFDLRRPGDWRTPTEDTPEPITQRTERIHANELRYRERRYAQPNAQMPIQPQVGDQVLVKAHPLPGQHFSPKWMGPYPQTQYPSNHCQQTQYPSNHCQQTQYPSNHCQQTQYPSNHCRTTWNPSTHCQTQQHPTQQPLPADAVPQQPLSDDVEPQHPLPDTAAPQVADSRPAAHN</sequence>
<reference evidence="11 12" key="1">
    <citation type="journal article" date="2024" name="BMC Genomics">
        <title>De novo assembly and annotation of Popillia japonica's genome with initial clues to its potential as an invasive pest.</title>
        <authorList>
            <person name="Cucini C."/>
            <person name="Boschi S."/>
            <person name="Funari R."/>
            <person name="Cardaioli E."/>
            <person name="Iannotti N."/>
            <person name="Marturano G."/>
            <person name="Paoli F."/>
            <person name="Bruttini M."/>
            <person name="Carapelli A."/>
            <person name="Frati F."/>
            <person name="Nardi F."/>
        </authorList>
    </citation>
    <scope>NUCLEOTIDE SEQUENCE [LARGE SCALE GENOMIC DNA]</scope>
    <source>
        <strain evidence="11">DMR45628</strain>
    </source>
</reference>
<dbReference type="Gene3D" id="1.10.340.70">
    <property type="match status" value="1"/>
</dbReference>
<dbReference type="CDD" id="cd01647">
    <property type="entry name" value="RT_LTR"/>
    <property type="match status" value="1"/>
</dbReference>
<evidence type="ECO:0000256" key="6">
    <source>
        <dbReference type="ARBA" id="ARBA00022801"/>
    </source>
</evidence>
<dbReference type="SUPFAM" id="SSF53098">
    <property type="entry name" value="Ribonuclease H-like"/>
    <property type="match status" value="1"/>
</dbReference>
<evidence type="ECO:0000313" key="11">
    <source>
        <dbReference type="EMBL" id="KAK9679866.1"/>
    </source>
</evidence>
<accession>A0AAW1HTN5</accession>
<dbReference type="InterPro" id="IPR043128">
    <property type="entry name" value="Rev_trsase/Diguanyl_cyclase"/>
</dbReference>
<feature type="compositionally biased region" description="Polar residues" evidence="8">
    <location>
        <begin position="743"/>
        <end position="784"/>
    </location>
</feature>
<dbReference type="PROSITE" id="PS50878">
    <property type="entry name" value="RT_POL"/>
    <property type="match status" value="1"/>
</dbReference>
<dbReference type="Pfam" id="PF17921">
    <property type="entry name" value="Integrase_H2C2"/>
    <property type="match status" value="1"/>
</dbReference>
<evidence type="ECO:0000259" key="10">
    <source>
        <dbReference type="PROSITE" id="PS50994"/>
    </source>
</evidence>
<evidence type="ECO:0000256" key="3">
    <source>
        <dbReference type="ARBA" id="ARBA00022695"/>
    </source>
</evidence>
<dbReference type="Pfam" id="PF17917">
    <property type="entry name" value="RT_RNaseH"/>
    <property type="match status" value="1"/>
</dbReference>
<evidence type="ECO:0000256" key="7">
    <source>
        <dbReference type="ARBA" id="ARBA00022918"/>
    </source>
</evidence>
<dbReference type="EMBL" id="JASPKY010000964">
    <property type="protein sequence ID" value="KAK9679866.1"/>
    <property type="molecule type" value="Genomic_DNA"/>
</dbReference>
<keyword evidence="3" id="KW-0548">Nucleotidyltransferase</keyword>
<keyword evidence="7 11" id="KW-0695">RNA-directed DNA polymerase</keyword>
<dbReference type="FunFam" id="3.30.70.270:FF:000003">
    <property type="entry name" value="Transposon Ty3-G Gag-Pol polyprotein"/>
    <property type="match status" value="1"/>
</dbReference>
<evidence type="ECO:0000256" key="4">
    <source>
        <dbReference type="ARBA" id="ARBA00022722"/>
    </source>
</evidence>
<evidence type="ECO:0000313" key="12">
    <source>
        <dbReference type="Proteomes" id="UP001458880"/>
    </source>
</evidence>
<evidence type="ECO:0000256" key="8">
    <source>
        <dbReference type="SAM" id="MobiDB-lite"/>
    </source>
</evidence>
<evidence type="ECO:0000256" key="1">
    <source>
        <dbReference type="ARBA" id="ARBA00012493"/>
    </source>
</evidence>
<dbReference type="GO" id="GO:0003964">
    <property type="term" value="F:RNA-directed DNA polymerase activity"/>
    <property type="evidence" value="ECO:0007669"/>
    <property type="project" value="UniProtKB-KW"/>
</dbReference>
<evidence type="ECO:0000256" key="2">
    <source>
        <dbReference type="ARBA" id="ARBA00022679"/>
    </source>
</evidence>
<dbReference type="PROSITE" id="PS50994">
    <property type="entry name" value="INTEGRASE"/>
    <property type="match status" value="1"/>
</dbReference>
<dbReference type="InterPro" id="IPR012337">
    <property type="entry name" value="RNaseH-like_sf"/>
</dbReference>
<dbReference type="GO" id="GO:0042575">
    <property type="term" value="C:DNA polymerase complex"/>
    <property type="evidence" value="ECO:0007669"/>
    <property type="project" value="UniProtKB-ARBA"/>
</dbReference>
<feature type="domain" description="Integrase catalytic" evidence="10">
    <location>
        <begin position="502"/>
        <end position="663"/>
    </location>
</feature>
<protein>
    <recommendedName>
        <fullName evidence="1">RNA-directed DNA polymerase</fullName>
        <ecNumber evidence="1">2.7.7.49</ecNumber>
    </recommendedName>
</protein>
<proteinExistence type="predicted"/>
<dbReference type="Pfam" id="PF00665">
    <property type="entry name" value="rve"/>
    <property type="match status" value="1"/>
</dbReference>
<organism evidence="11 12">
    <name type="scientific">Popillia japonica</name>
    <name type="common">Japanese beetle</name>
    <dbReference type="NCBI Taxonomy" id="7064"/>
    <lineage>
        <taxon>Eukaryota</taxon>
        <taxon>Metazoa</taxon>
        <taxon>Ecdysozoa</taxon>
        <taxon>Arthropoda</taxon>
        <taxon>Hexapoda</taxon>
        <taxon>Insecta</taxon>
        <taxon>Pterygota</taxon>
        <taxon>Neoptera</taxon>
        <taxon>Endopterygota</taxon>
        <taxon>Coleoptera</taxon>
        <taxon>Polyphaga</taxon>
        <taxon>Scarabaeiformia</taxon>
        <taxon>Scarabaeidae</taxon>
        <taxon>Rutelinae</taxon>
        <taxon>Popillia</taxon>
    </lineage>
</organism>
<feature type="region of interest" description="Disordered" evidence="8">
    <location>
        <begin position="743"/>
        <end position="835"/>
    </location>
</feature>
<dbReference type="AlphaFoldDB" id="A0AAW1HTN5"/>
<dbReference type="InterPro" id="IPR001584">
    <property type="entry name" value="Integrase_cat-core"/>
</dbReference>
<dbReference type="Proteomes" id="UP001458880">
    <property type="component" value="Unassembled WGS sequence"/>
</dbReference>